<accession>A0A7X2ZDT7</accession>
<dbReference type="Gene3D" id="3.30.420.10">
    <property type="entry name" value="Ribonuclease H-like superfamily/Ribonuclease H"/>
    <property type="match status" value="1"/>
</dbReference>
<evidence type="ECO:0000259" key="1">
    <source>
        <dbReference type="PROSITE" id="PS50994"/>
    </source>
</evidence>
<dbReference type="Pfam" id="PF13683">
    <property type="entry name" value="rve_3"/>
    <property type="match status" value="1"/>
</dbReference>
<organism evidence="2 3">
    <name type="scientific">Paenibacillus validus</name>
    <dbReference type="NCBI Taxonomy" id="44253"/>
    <lineage>
        <taxon>Bacteria</taxon>
        <taxon>Bacillati</taxon>
        <taxon>Bacillota</taxon>
        <taxon>Bacilli</taxon>
        <taxon>Bacillales</taxon>
        <taxon>Paenibacillaceae</taxon>
        <taxon>Paenibacillus</taxon>
    </lineage>
</organism>
<dbReference type="SUPFAM" id="SSF53098">
    <property type="entry name" value="Ribonuclease H-like"/>
    <property type="match status" value="1"/>
</dbReference>
<proteinExistence type="predicted"/>
<evidence type="ECO:0000313" key="3">
    <source>
        <dbReference type="Proteomes" id="UP000450917"/>
    </source>
</evidence>
<reference evidence="2 3" key="1">
    <citation type="submission" date="2019-11" db="EMBL/GenBank/DDBJ databases">
        <title>Draft genome sequences of five Paenibacillus species of dairy origin.</title>
        <authorList>
            <person name="Olajide A.M."/>
            <person name="Chen S."/>
            <person name="Lapointe G."/>
        </authorList>
    </citation>
    <scope>NUCLEOTIDE SEQUENCE [LARGE SCALE GENOMIC DNA]</scope>
    <source>
        <strain evidence="2 3">2CS3</strain>
    </source>
</reference>
<dbReference type="GO" id="GO:0015074">
    <property type="term" value="P:DNA integration"/>
    <property type="evidence" value="ECO:0007669"/>
    <property type="project" value="InterPro"/>
</dbReference>
<keyword evidence="3" id="KW-1185">Reference proteome</keyword>
<dbReference type="InterPro" id="IPR036397">
    <property type="entry name" value="RNaseH_sf"/>
</dbReference>
<dbReference type="PROSITE" id="PS50994">
    <property type="entry name" value="INTEGRASE"/>
    <property type="match status" value="1"/>
</dbReference>
<dbReference type="Proteomes" id="UP000450917">
    <property type="component" value="Unassembled WGS sequence"/>
</dbReference>
<dbReference type="PANTHER" id="PTHR47515:SF3">
    <property type="entry name" value="INTEGRASE CORE DOMAIN PROTEIN"/>
    <property type="match status" value="1"/>
</dbReference>
<feature type="domain" description="Integrase catalytic" evidence="1">
    <location>
        <begin position="1"/>
        <end position="102"/>
    </location>
</feature>
<dbReference type="GO" id="GO:0003676">
    <property type="term" value="F:nucleic acid binding"/>
    <property type="evidence" value="ECO:0007669"/>
    <property type="project" value="InterPro"/>
</dbReference>
<dbReference type="AlphaFoldDB" id="A0A7X2ZDT7"/>
<evidence type="ECO:0000313" key="2">
    <source>
        <dbReference type="EMBL" id="MUG73022.1"/>
    </source>
</evidence>
<dbReference type="PANTHER" id="PTHR47515">
    <property type="entry name" value="LOW CALCIUM RESPONSE LOCUS PROTEIN T"/>
    <property type="match status" value="1"/>
</dbReference>
<dbReference type="EMBL" id="WNZX01000020">
    <property type="protein sequence ID" value="MUG73022.1"/>
    <property type="molecule type" value="Genomic_DNA"/>
</dbReference>
<gene>
    <name evidence="2" type="ORF">GNP93_20520</name>
</gene>
<sequence>MELIAGEESTYGYRKLTVCLKRQYGLIINMEHERIPPKTPNKNAHIEAFHAILEQDCLSRHEFESYQDAYHVVSNYLLFYNQRRIHGSLYDLSPEEFFQAVLQQTVKPLVIKV</sequence>
<dbReference type="InterPro" id="IPR001584">
    <property type="entry name" value="Integrase_cat-core"/>
</dbReference>
<dbReference type="RefSeq" id="WP_141336767.1">
    <property type="nucleotide sequence ID" value="NZ_JBDLZV010000001.1"/>
</dbReference>
<protein>
    <submittedName>
        <fullName evidence="2">Transposase</fullName>
    </submittedName>
</protein>
<comment type="caution">
    <text evidence="2">The sequence shown here is derived from an EMBL/GenBank/DDBJ whole genome shotgun (WGS) entry which is preliminary data.</text>
</comment>
<name>A0A7X2ZDT7_9BACL</name>
<dbReference type="InterPro" id="IPR012337">
    <property type="entry name" value="RNaseH-like_sf"/>
</dbReference>